<dbReference type="Pfam" id="PF17917">
    <property type="entry name" value="RT_RNaseH"/>
    <property type="match status" value="1"/>
</dbReference>
<evidence type="ECO:0000256" key="6">
    <source>
        <dbReference type="ARBA" id="ARBA00022759"/>
    </source>
</evidence>
<keyword evidence="4" id="KW-0548">Nucleotidyltransferase</keyword>
<dbReference type="InterPro" id="IPR036875">
    <property type="entry name" value="Znf_CCHC_sf"/>
</dbReference>
<dbReference type="Pfam" id="PF00098">
    <property type="entry name" value="zf-CCHC"/>
    <property type="match status" value="1"/>
</dbReference>
<dbReference type="Pfam" id="PF17921">
    <property type="entry name" value="Integrase_H2C2"/>
    <property type="match status" value="1"/>
</dbReference>
<dbReference type="InterPro" id="IPR043502">
    <property type="entry name" value="DNA/RNA_pol_sf"/>
</dbReference>
<dbReference type="CDD" id="cd09274">
    <property type="entry name" value="RNase_HI_RT_Ty3"/>
    <property type="match status" value="1"/>
</dbReference>
<keyword evidence="9" id="KW-0863">Zinc-finger</keyword>
<keyword evidence="9" id="KW-0479">Metal-binding</keyword>
<protein>
    <recommendedName>
        <fullName evidence="1">RNA-directed DNA polymerase</fullName>
        <ecNumber evidence="1">2.7.7.49</ecNumber>
    </recommendedName>
</protein>
<dbReference type="EC" id="2.7.7.49" evidence="1"/>
<feature type="region of interest" description="Disordered" evidence="10">
    <location>
        <begin position="290"/>
        <end position="312"/>
    </location>
</feature>
<dbReference type="SUPFAM" id="SSF50630">
    <property type="entry name" value="Acid proteases"/>
    <property type="match status" value="1"/>
</dbReference>
<evidence type="ECO:0000256" key="4">
    <source>
        <dbReference type="ARBA" id="ARBA00022695"/>
    </source>
</evidence>
<dbReference type="InterPro" id="IPR012337">
    <property type="entry name" value="RNaseH-like_sf"/>
</dbReference>
<keyword evidence="6" id="KW-0255">Endonuclease</keyword>
<dbReference type="EMBL" id="JARYMX010000006">
    <property type="protein sequence ID" value="KAJ9543399.1"/>
    <property type="molecule type" value="Genomic_DNA"/>
</dbReference>
<dbReference type="InterPro" id="IPR043128">
    <property type="entry name" value="Rev_trsase/Diguanyl_cyclase"/>
</dbReference>
<evidence type="ECO:0000256" key="3">
    <source>
        <dbReference type="ARBA" id="ARBA00022679"/>
    </source>
</evidence>
<evidence type="ECO:0000259" key="12">
    <source>
        <dbReference type="PROSITE" id="PS50994"/>
    </source>
</evidence>
<dbReference type="Gene3D" id="1.10.340.70">
    <property type="match status" value="1"/>
</dbReference>
<dbReference type="PROSITE" id="PS50994">
    <property type="entry name" value="INTEGRASE"/>
    <property type="match status" value="1"/>
</dbReference>
<dbReference type="Gene3D" id="3.30.70.270">
    <property type="match status" value="2"/>
</dbReference>
<dbReference type="GO" id="GO:0004190">
    <property type="term" value="F:aspartic-type endopeptidase activity"/>
    <property type="evidence" value="ECO:0007669"/>
    <property type="project" value="InterPro"/>
</dbReference>
<dbReference type="PANTHER" id="PTHR37984:SF5">
    <property type="entry name" value="PROTEIN NYNRIN-LIKE"/>
    <property type="match status" value="1"/>
</dbReference>
<dbReference type="Pfam" id="PF08284">
    <property type="entry name" value="RVP_2"/>
    <property type="match status" value="1"/>
</dbReference>
<dbReference type="GO" id="GO:0006508">
    <property type="term" value="P:proteolysis"/>
    <property type="evidence" value="ECO:0007669"/>
    <property type="project" value="UniProtKB-KW"/>
</dbReference>
<dbReference type="InterPro" id="IPR001878">
    <property type="entry name" value="Znf_CCHC"/>
</dbReference>
<comment type="caution">
    <text evidence="13">The sequence shown here is derived from an EMBL/GenBank/DDBJ whole genome shotgun (WGS) entry which is preliminary data.</text>
</comment>
<keyword evidence="3" id="KW-0808">Transferase</keyword>
<evidence type="ECO:0000256" key="5">
    <source>
        <dbReference type="ARBA" id="ARBA00022722"/>
    </source>
</evidence>
<keyword evidence="2" id="KW-0645">Protease</keyword>
<feature type="region of interest" description="Disordered" evidence="10">
    <location>
        <begin position="43"/>
        <end position="67"/>
    </location>
</feature>
<dbReference type="InterPro" id="IPR001584">
    <property type="entry name" value="Integrase_cat-core"/>
</dbReference>
<sequence>MRASDHQVRLGRTKEREKLEVPIFVMNLVLRILAMGCELSQGSERQDGMVTTRRGSGSSGGEDQEIPDLRDVIASQVGEFIARAFRSDEEGDDRIGNAASADCDWGASEWGGKLTIGAHPKCDLQRLHGVSTAKLFGREGSLSEVEGAFLTSFSPAEVKVRFAANLLRKAAKDWWNVVSSSRTPEQVEAMTWEEFKGLFRAEFEPQVEIERLTNEFLYMKQTTESVSEITEKFLEKSCFCPNYAADETMKMYRYGQMLKAEIREFVLMANCTNFQQMFERARSREIELERQGKRKKEEHSQVHPNKKFKGTVQRSKGKREYPKCSKCGRNHPGECRPSLITCYKYGKTGHSSRDCRVAARLCFRCFQPGHFAHECPNAAASTQISGAAPLKAIEAGPAKKVEIPKGRARVFQLTAEEAKVEPEVVTGIFPVNSKPALVLFDTGASKSFVSTSFCKGFSNVMGRLDEPLEVEIADEKSVIVRNIYRGNVIELGGVRFRVDLIPIPMKEINVVLGMSWLSRHEAWFDCEGQRVKIRNPSGGDLIITGNGMKRPPRTCSLAKARRYVKGGGISYLVYVAEIAGEKKKKAVADVPVVRDFPDVFPEDLTGVPPERQVEFGIDLIPGAALVAKAPYQLLGKGFIRPSSSPWGAPILFVKKKDGSMRMCIDYPYGENRYPLPRIDDLFDQLQGAAWFSKIDLRSGYHQVKVREEDVQKTAFRTRYGHFEFVVVPFGLTNAPAVFMDLMNRVCRPMLDKSVIVFIDDILIYSKTKEDHVVHLIEVLETLRRERLYAKFSKCDFWLQEVQFLGHLVNREGIKVDPAKIEAVMKWEVPKTPTEIRSFLGLAGYYRRFIQDFSKIVVPLTRLTRKNVKFVWGEEQQKAFELLRGKLCEAPVLTLPEGVDDMTVYCDASYHGLGCVLMQRGNVIASASRQLKTHEVNYPTHDLELAAVVFALKLWRHYLYGVKCTIYTDHKSLRYFLDQQNLNMRQRRWLDVVKDYDCEILYHPGKANVVADALSRKAHGDVLRVPLMRLTVTTSLIELIRSLQFEAVKEENQKKERIKGQLVQLVTDSRGLLTRSGRVWVPVSCEARQTLLDEAHKSKFSIHPGATKMYRDLKIDYWWPGMKRDVARYVEKCLTCLRVKAEHQRPHGKLQPLDIPVWKWEHITMDLITKLPRTSRNVDAIWVIVDRLSKSAHFIAINESSSSEKLADIYVKEIVARHGVPVTIISDRDVWFTSRFWSKFHEDLGTKLQLSTAFHPQTDGQSERTIQTLEDMLRACVLDFGGSWDTYLPLAEFSYNNSFHASIGMPPYEMLYGRRCRTPVCWGEVGQRELGSTEIVQKTTEIVAINLNVED</sequence>
<keyword evidence="9" id="KW-0862">Zinc</keyword>
<gene>
    <name evidence="13" type="ORF">OSB04_023106</name>
</gene>
<evidence type="ECO:0000256" key="10">
    <source>
        <dbReference type="SAM" id="MobiDB-lite"/>
    </source>
</evidence>
<dbReference type="SUPFAM" id="SSF56672">
    <property type="entry name" value="DNA/RNA polymerases"/>
    <property type="match status" value="1"/>
</dbReference>
<dbReference type="Gene3D" id="3.10.10.10">
    <property type="entry name" value="HIV Type 1 Reverse Transcriptase, subunit A, domain 1"/>
    <property type="match status" value="1"/>
</dbReference>
<keyword evidence="14" id="KW-1185">Reference proteome</keyword>
<accession>A0AA38SK70</accession>
<dbReference type="GO" id="GO:0004519">
    <property type="term" value="F:endonuclease activity"/>
    <property type="evidence" value="ECO:0007669"/>
    <property type="project" value="UniProtKB-KW"/>
</dbReference>
<dbReference type="InterPro" id="IPR036397">
    <property type="entry name" value="RNaseH_sf"/>
</dbReference>
<organism evidence="13 14">
    <name type="scientific">Centaurea solstitialis</name>
    <name type="common">yellow star-thistle</name>
    <dbReference type="NCBI Taxonomy" id="347529"/>
    <lineage>
        <taxon>Eukaryota</taxon>
        <taxon>Viridiplantae</taxon>
        <taxon>Streptophyta</taxon>
        <taxon>Embryophyta</taxon>
        <taxon>Tracheophyta</taxon>
        <taxon>Spermatophyta</taxon>
        <taxon>Magnoliopsida</taxon>
        <taxon>eudicotyledons</taxon>
        <taxon>Gunneridae</taxon>
        <taxon>Pentapetalae</taxon>
        <taxon>asterids</taxon>
        <taxon>campanulids</taxon>
        <taxon>Asterales</taxon>
        <taxon>Asteraceae</taxon>
        <taxon>Carduoideae</taxon>
        <taxon>Cardueae</taxon>
        <taxon>Centaureinae</taxon>
        <taxon>Centaurea</taxon>
    </lineage>
</organism>
<evidence type="ECO:0000259" key="11">
    <source>
        <dbReference type="PROSITE" id="PS50158"/>
    </source>
</evidence>
<dbReference type="InterPro" id="IPR000477">
    <property type="entry name" value="RT_dom"/>
</dbReference>
<dbReference type="FunFam" id="3.10.10.10:FF:000007">
    <property type="entry name" value="Retrovirus-related Pol polyprotein from transposon 17.6-like Protein"/>
    <property type="match status" value="1"/>
</dbReference>
<dbReference type="GO" id="GO:0003964">
    <property type="term" value="F:RNA-directed DNA polymerase activity"/>
    <property type="evidence" value="ECO:0007669"/>
    <property type="project" value="UniProtKB-KW"/>
</dbReference>
<reference evidence="13" key="1">
    <citation type="submission" date="2023-03" db="EMBL/GenBank/DDBJ databases">
        <title>Chromosome-scale reference genome and RAD-based genetic map of yellow starthistle (Centaurea solstitialis) reveal putative structural variation and QTLs associated with invader traits.</title>
        <authorList>
            <person name="Reatini B."/>
            <person name="Cang F.A."/>
            <person name="Jiang Q."/>
            <person name="Mckibben M.T.W."/>
            <person name="Barker M.S."/>
            <person name="Rieseberg L.H."/>
            <person name="Dlugosch K.M."/>
        </authorList>
    </citation>
    <scope>NUCLEOTIDE SEQUENCE</scope>
    <source>
        <strain evidence="13">CAN-66</strain>
        <tissue evidence="13">Leaf</tissue>
    </source>
</reference>
<evidence type="ECO:0000256" key="7">
    <source>
        <dbReference type="ARBA" id="ARBA00022801"/>
    </source>
</evidence>
<feature type="compositionally biased region" description="Basic and acidic residues" evidence="10">
    <location>
        <begin position="290"/>
        <end position="301"/>
    </location>
</feature>
<feature type="domain" description="Integrase catalytic" evidence="12">
    <location>
        <begin position="1147"/>
        <end position="1314"/>
    </location>
</feature>
<name>A0AA38SK70_9ASTR</name>
<dbReference type="SMART" id="SM00343">
    <property type="entry name" value="ZnF_C2HC"/>
    <property type="match status" value="2"/>
</dbReference>
<dbReference type="SUPFAM" id="SSF53098">
    <property type="entry name" value="Ribonuclease H-like"/>
    <property type="match status" value="1"/>
</dbReference>
<dbReference type="InterPro" id="IPR041588">
    <property type="entry name" value="Integrase_H2C2"/>
</dbReference>
<dbReference type="InterPro" id="IPR050951">
    <property type="entry name" value="Retrovirus_Pol_polyprotein"/>
</dbReference>
<evidence type="ECO:0000256" key="2">
    <source>
        <dbReference type="ARBA" id="ARBA00022670"/>
    </source>
</evidence>
<dbReference type="Gene3D" id="2.40.70.10">
    <property type="entry name" value="Acid Proteases"/>
    <property type="match status" value="1"/>
</dbReference>
<dbReference type="GO" id="GO:0015074">
    <property type="term" value="P:DNA integration"/>
    <property type="evidence" value="ECO:0007669"/>
    <property type="project" value="InterPro"/>
</dbReference>
<dbReference type="InterPro" id="IPR005162">
    <property type="entry name" value="Retrotrans_gag_dom"/>
</dbReference>
<evidence type="ECO:0000256" key="9">
    <source>
        <dbReference type="PROSITE-ProRule" id="PRU00047"/>
    </source>
</evidence>
<keyword evidence="5" id="KW-0540">Nuclease</keyword>
<dbReference type="InterPro" id="IPR021109">
    <property type="entry name" value="Peptidase_aspartic_dom_sf"/>
</dbReference>
<dbReference type="SUPFAM" id="SSF57756">
    <property type="entry name" value="Retrovirus zinc finger-like domains"/>
    <property type="match status" value="1"/>
</dbReference>
<dbReference type="Gene3D" id="4.10.60.10">
    <property type="entry name" value="Zinc finger, CCHC-type"/>
    <property type="match status" value="1"/>
</dbReference>
<dbReference type="PANTHER" id="PTHR37984">
    <property type="entry name" value="PROTEIN CBG26694"/>
    <property type="match status" value="1"/>
</dbReference>
<dbReference type="GO" id="GO:0008270">
    <property type="term" value="F:zinc ion binding"/>
    <property type="evidence" value="ECO:0007669"/>
    <property type="project" value="UniProtKB-KW"/>
</dbReference>
<dbReference type="Gene3D" id="3.30.420.10">
    <property type="entry name" value="Ribonuclease H-like superfamily/Ribonuclease H"/>
    <property type="match status" value="1"/>
</dbReference>
<dbReference type="GO" id="GO:0003676">
    <property type="term" value="F:nucleic acid binding"/>
    <property type="evidence" value="ECO:0007669"/>
    <property type="project" value="InterPro"/>
</dbReference>
<evidence type="ECO:0000313" key="14">
    <source>
        <dbReference type="Proteomes" id="UP001172457"/>
    </source>
</evidence>
<dbReference type="Proteomes" id="UP001172457">
    <property type="component" value="Chromosome 6"/>
</dbReference>
<dbReference type="CDD" id="cd01647">
    <property type="entry name" value="RT_LTR"/>
    <property type="match status" value="1"/>
</dbReference>
<dbReference type="InterPro" id="IPR041373">
    <property type="entry name" value="RT_RNaseH"/>
</dbReference>
<keyword evidence="8" id="KW-0695">RNA-directed DNA polymerase</keyword>
<dbReference type="Pfam" id="PF03732">
    <property type="entry name" value="Retrotrans_gag"/>
    <property type="match status" value="1"/>
</dbReference>
<dbReference type="CDD" id="cd00303">
    <property type="entry name" value="retropepsin_like"/>
    <property type="match status" value="1"/>
</dbReference>
<evidence type="ECO:0000313" key="13">
    <source>
        <dbReference type="EMBL" id="KAJ9543399.1"/>
    </source>
</evidence>
<dbReference type="PROSITE" id="PS00141">
    <property type="entry name" value="ASP_PROTEASE"/>
    <property type="match status" value="1"/>
</dbReference>
<dbReference type="InterPro" id="IPR001969">
    <property type="entry name" value="Aspartic_peptidase_AS"/>
</dbReference>
<feature type="domain" description="CCHC-type" evidence="11">
    <location>
        <begin position="362"/>
        <end position="377"/>
    </location>
</feature>
<dbReference type="Pfam" id="PF00078">
    <property type="entry name" value="RVT_1"/>
    <property type="match status" value="1"/>
</dbReference>
<proteinExistence type="predicted"/>
<evidence type="ECO:0000256" key="8">
    <source>
        <dbReference type="ARBA" id="ARBA00022918"/>
    </source>
</evidence>
<dbReference type="FunFam" id="3.30.70.270:FF:000026">
    <property type="entry name" value="Transposon Ty3-G Gag-Pol polyprotein"/>
    <property type="match status" value="1"/>
</dbReference>
<dbReference type="PROSITE" id="PS50158">
    <property type="entry name" value="ZF_CCHC"/>
    <property type="match status" value="1"/>
</dbReference>
<keyword evidence="7" id="KW-0378">Hydrolase</keyword>
<evidence type="ECO:0000256" key="1">
    <source>
        <dbReference type="ARBA" id="ARBA00012493"/>
    </source>
</evidence>